<evidence type="ECO:0000313" key="3">
    <source>
        <dbReference type="EMBL" id="NJC32813.1"/>
    </source>
</evidence>
<dbReference type="Pfam" id="PF17289">
    <property type="entry name" value="Terminase_6C"/>
    <property type="match status" value="1"/>
</dbReference>
<evidence type="ECO:0000256" key="1">
    <source>
        <dbReference type="ARBA" id="ARBA00022612"/>
    </source>
</evidence>
<organism evidence="3 4">
    <name type="scientific">Sphingomonas jejuensis</name>
    <dbReference type="NCBI Taxonomy" id="904715"/>
    <lineage>
        <taxon>Bacteria</taxon>
        <taxon>Pseudomonadati</taxon>
        <taxon>Pseudomonadota</taxon>
        <taxon>Alphaproteobacteria</taxon>
        <taxon>Sphingomonadales</taxon>
        <taxon>Sphingomonadaceae</taxon>
        <taxon>Sphingomonas</taxon>
    </lineage>
</organism>
<dbReference type="Gene3D" id="3.40.50.300">
    <property type="entry name" value="P-loop containing nucleotide triphosphate hydrolases"/>
    <property type="match status" value="1"/>
</dbReference>
<dbReference type="InterPro" id="IPR035421">
    <property type="entry name" value="Terminase_6C"/>
</dbReference>
<dbReference type="InterPro" id="IPR027417">
    <property type="entry name" value="P-loop_NTPase"/>
</dbReference>
<keyword evidence="1" id="KW-1188">Viral release from host cell</keyword>
<dbReference type="EMBL" id="JAATJE010000001">
    <property type="protein sequence ID" value="NJC32813.1"/>
    <property type="molecule type" value="Genomic_DNA"/>
</dbReference>
<dbReference type="Gene3D" id="3.30.420.240">
    <property type="match status" value="1"/>
</dbReference>
<sequence>MSGRTDDLSDAERLAMLDGEARAEALRTLAPEHVANLAGNWPFWARPSQRPPVGPWRVWLVMAGRGFGKTRMGAEWVRARAEADPRLRVALVGATIGDARQVMVEGESGLLAIAPADRRPDWEPSLRRLTWPGGAQAFIYSAAEPETLRGPQHHIAWADEIGKWVQGPAAWDNLMMGLRLGRWPRVVATTTPRPVPLVRRLATASDVAVTRGGSGANRAHLPGGFLDALIAEHGGTPLGRQELDGELIEDAAGALWNRALLERCRVAEMPGLAARVVVAVDPPASADGDACGIVAAARGQDGTGYLLEDATVSGRTPEGWARAVADAAARHGADRVIAEANNGGEMVRSVLQAADAALPVRMVHATRGKSARAEPVAALYERERVRHVGRFPALEDQLCGMIVGGGYDGPGRSPDRADALVWAMTELMLGSASRPRVRVV</sequence>
<feature type="domain" description="Terminase large subunit gp17-like C-terminal" evidence="2">
    <location>
        <begin position="279"/>
        <end position="425"/>
    </location>
</feature>
<dbReference type="Pfam" id="PF03237">
    <property type="entry name" value="Terminase_6N"/>
    <property type="match status" value="1"/>
</dbReference>
<gene>
    <name evidence="3" type="ORF">GGR88_000287</name>
</gene>
<proteinExistence type="predicted"/>
<evidence type="ECO:0000259" key="2">
    <source>
        <dbReference type="Pfam" id="PF17289"/>
    </source>
</evidence>
<name>A0ABX0XI26_9SPHN</name>
<comment type="caution">
    <text evidence="3">The sequence shown here is derived from an EMBL/GenBank/DDBJ whole genome shotgun (WGS) entry which is preliminary data.</text>
</comment>
<keyword evidence="4" id="KW-1185">Reference proteome</keyword>
<evidence type="ECO:0000313" key="4">
    <source>
        <dbReference type="Proteomes" id="UP000734218"/>
    </source>
</evidence>
<dbReference type="Proteomes" id="UP000734218">
    <property type="component" value="Unassembled WGS sequence"/>
</dbReference>
<reference evidence="3 4" key="1">
    <citation type="submission" date="2020-03" db="EMBL/GenBank/DDBJ databases">
        <title>Genomic Encyclopedia of Type Strains, Phase IV (KMG-IV): sequencing the most valuable type-strain genomes for metagenomic binning, comparative biology and taxonomic classification.</title>
        <authorList>
            <person name="Goeker M."/>
        </authorList>
    </citation>
    <scope>NUCLEOTIDE SEQUENCE [LARGE SCALE GENOMIC DNA]</scope>
    <source>
        <strain evidence="3 4">DSM 27651</strain>
    </source>
</reference>
<protein>
    <submittedName>
        <fullName evidence="3">Phage terminase large subunit-like protein</fullName>
    </submittedName>
</protein>
<accession>A0ABX0XI26</accession>